<sequence length="405" mass="44528">MILQSLANKVTRLRRTLIAPGPPPIPVHVVKDALDDAVHARVYREAAVTVDPFTSVTEVNCLEEAVASAASLLARKLSRTGSSVAVRRRMHRNYPVNKGSSSSRRRRLLRRQLYCLWRKDRAKLALLVLDGQAGSKCPIPLPKITPVFKGRWGDVKPFGGLGQFEGVIDVNNAWFCSLITPLEVKTRTASRPGRMTRGVLMSWDPTGCKLAGTFSTWLVLGTLPDAFKKCRTTLIPKTMDTTRHGDVNQWRPITIGSVVLRLFSRILTHRMTMACPVHPRQRGFIASPGCSENLMILDGIMRLSKKEGRALSVVFVDFAKAFDTVSHEHILSALRQKGMDQHMVELIASSYERCSTKVACSEGETKSIAMKVGGEAGGSHVPPSLQPSSGSVDSETRTRVPGVCH</sequence>
<protein>
    <recommendedName>
        <fullName evidence="2">Reverse transcriptase domain-containing protein</fullName>
    </recommendedName>
</protein>
<proteinExistence type="predicted"/>
<dbReference type="SUPFAM" id="SSF56672">
    <property type="entry name" value="DNA/RNA polymerases"/>
    <property type="match status" value="1"/>
</dbReference>
<dbReference type="PROSITE" id="PS50878">
    <property type="entry name" value="RT_POL"/>
    <property type="match status" value="1"/>
</dbReference>
<gene>
    <name evidence="3" type="ORF">VZT92_005787</name>
</gene>
<evidence type="ECO:0000313" key="3">
    <source>
        <dbReference type="EMBL" id="KAK9535958.1"/>
    </source>
</evidence>
<feature type="region of interest" description="Disordered" evidence="1">
    <location>
        <begin position="373"/>
        <end position="405"/>
    </location>
</feature>
<evidence type="ECO:0000259" key="2">
    <source>
        <dbReference type="PROSITE" id="PS50878"/>
    </source>
</evidence>
<comment type="caution">
    <text evidence="3">The sequence shown here is derived from an EMBL/GenBank/DDBJ whole genome shotgun (WGS) entry which is preliminary data.</text>
</comment>
<accession>A0AAW1FNG2</accession>
<feature type="domain" description="Reverse transcriptase" evidence="2">
    <location>
        <begin position="216"/>
        <end position="405"/>
    </location>
</feature>
<dbReference type="InterPro" id="IPR043502">
    <property type="entry name" value="DNA/RNA_pol_sf"/>
</dbReference>
<dbReference type="AlphaFoldDB" id="A0AAW1FNG2"/>
<evidence type="ECO:0000313" key="4">
    <source>
        <dbReference type="Proteomes" id="UP001488805"/>
    </source>
</evidence>
<dbReference type="CDD" id="cd01650">
    <property type="entry name" value="RT_nLTR_like"/>
    <property type="match status" value="1"/>
</dbReference>
<reference evidence="3 4" key="1">
    <citation type="journal article" date="2024" name="Genome Biol. Evol.">
        <title>Chromosome-level genome assembly of the viviparous eelpout Zoarces viviparus.</title>
        <authorList>
            <person name="Fuhrmann N."/>
            <person name="Brasseur M.V."/>
            <person name="Bakowski C.E."/>
            <person name="Podsiadlowski L."/>
            <person name="Prost S."/>
            <person name="Krehenwinkel H."/>
            <person name="Mayer C."/>
        </authorList>
    </citation>
    <scope>NUCLEOTIDE SEQUENCE [LARGE SCALE GENOMIC DNA]</scope>
    <source>
        <strain evidence="3">NO-MEL_2022_Ind0_liver</strain>
    </source>
</reference>
<dbReference type="InterPro" id="IPR000477">
    <property type="entry name" value="RT_dom"/>
</dbReference>
<name>A0AAW1FNG2_ZOAVI</name>
<evidence type="ECO:0000256" key="1">
    <source>
        <dbReference type="SAM" id="MobiDB-lite"/>
    </source>
</evidence>
<organism evidence="3 4">
    <name type="scientific">Zoarces viviparus</name>
    <name type="common">Viviparous eelpout</name>
    <name type="synonym">Blennius viviparus</name>
    <dbReference type="NCBI Taxonomy" id="48416"/>
    <lineage>
        <taxon>Eukaryota</taxon>
        <taxon>Metazoa</taxon>
        <taxon>Chordata</taxon>
        <taxon>Craniata</taxon>
        <taxon>Vertebrata</taxon>
        <taxon>Euteleostomi</taxon>
        <taxon>Actinopterygii</taxon>
        <taxon>Neopterygii</taxon>
        <taxon>Teleostei</taxon>
        <taxon>Neoteleostei</taxon>
        <taxon>Acanthomorphata</taxon>
        <taxon>Eupercaria</taxon>
        <taxon>Perciformes</taxon>
        <taxon>Cottioidei</taxon>
        <taxon>Zoarcales</taxon>
        <taxon>Zoarcidae</taxon>
        <taxon>Zoarcinae</taxon>
        <taxon>Zoarces</taxon>
    </lineage>
</organism>
<dbReference type="PANTHER" id="PTHR19446">
    <property type="entry name" value="REVERSE TRANSCRIPTASES"/>
    <property type="match status" value="1"/>
</dbReference>
<dbReference type="Pfam" id="PF00078">
    <property type="entry name" value="RVT_1"/>
    <property type="match status" value="1"/>
</dbReference>
<dbReference type="EMBL" id="JBCEZU010000045">
    <property type="protein sequence ID" value="KAK9535958.1"/>
    <property type="molecule type" value="Genomic_DNA"/>
</dbReference>
<dbReference type="Proteomes" id="UP001488805">
    <property type="component" value="Unassembled WGS sequence"/>
</dbReference>
<keyword evidence="4" id="KW-1185">Reference proteome</keyword>